<keyword evidence="13" id="KW-0560">Oxidoreductase</keyword>
<keyword evidence="5" id="KW-0677">Repeat</keyword>
<dbReference type="VEuPathDB" id="VectorBase:ISCI004401"/>
<keyword evidence="8 10" id="KW-1133">Transmembrane helix</keyword>
<gene>
    <name evidence="13" type="ORF">IscW_ISCW004401</name>
</gene>
<evidence type="ECO:0000256" key="8">
    <source>
        <dbReference type="ARBA" id="ARBA00022989"/>
    </source>
</evidence>
<dbReference type="VEuPathDB" id="VectorBase:ISCP_037656"/>
<evidence type="ECO:0000313" key="15">
    <source>
        <dbReference type="Proteomes" id="UP000001555"/>
    </source>
</evidence>
<reference evidence="13 15" key="1">
    <citation type="submission" date="2008-03" db="EMBL/GenBank/DDBJ databases">
        <title>Annotation of Ixodes scapularis.</title>
        <authorList>
            <consortium name="Ixodes scapularis Genome Project Consortium"/>
            <person name="Caler E."/>
            <person name="Hannick L.I."/>
            <person name="Bidwell S."/>
            <person name="Joardar V."/>
            <person name="Thiagarajan M."/>
            <person name="Amedeo P."/>
            <person name="Galinsky K.J."/>
            <person name="Schobel S."/>
            <person name="Inman J."/>
            <person name="Hostetler J."/>
            <person name="Miller J."/>
            <person name="Hammond M."/>
            <person name="Megy K."/>
            <person name="Lawson D."/>
            <person name="Kodira C."/>
            <person name="Sutton G."/>
            <person name="Meyer J."/>
            <person name="Hill C.A."/>
            <person name="Birren B."/>
            <person name="Nene V."/>
            <person name="Collins F."/>
            <person name="Alarcon-Chaidez F."/>
            <person name="Wikel S."/>
            <person name="Strausberg R."/>
        </authorList>
    </citation>
    <scope>NUCLEOTIDE SEQUENCE [LARGE SCALE GENOMIC DNA]</scope>
    <source>
        <strain evidence="15">Wikel</strain>
        <strain evidence="13">Wikel colony</strain>
    </source>
</reference>
<feature type="domain" description="ABC transporter" evidence="11">
    <location>
        <begin position="487"/>
        <end position="711"/>
    </location>
</feature>
<keyword evidence="6" id="KW-0547">Nucleotide-binding</keyword>
<comment type="subcellular location">
    <subcellularLocation>
        <location evidence="1">Endomembrane system</location>
        <topology evidence="1">Multi-pass membrane protein</topology>
    </subcellularLocation>
</comment>
<evidence type="ECO:0000313" key="14">
    <source>
        <dbReference type="EnsemblMetazoa" id="ISCW004401-PA"/>
    </source>
</evidence>
<proteinExistence type="inferred from homology"/>
<dbReference type="FunFam" id="1.20.1560.10:FF:000080">
    <property type="entry name" value="ABC transporter C family member 1"/>
    <property type="match status" value="1"/>
</dbReference>
<feature type="transmembrane region" description="Helical" evidence="10">
    <location>
        <begin position="210"/>
        <end position="229"/>
    </location>
</feature>
<evidence type="ECO:0000256" key="2">
    <source>
        <dbReference type="ARBA" id="ARBA00009726"/>
    </source>
</evidence>
<dbReference type="VEuPathDB" id="VectorBase:ISCW004401"/>
<dbReference type="InParanoid" id="B7PJI1"/>
<evidence type="ECO:0000256" key="6">
    <source>
        <dbReference type="ARBA" id="ARBA00022741"/>
    </source>
</evidence>
<dbReference type="Proteomes" id="UP000001555">
    <property type="component" value="Unassembled WGS sequence"/>
</dbReference>
<organism>
    <name type="scientific">Ixodes scapularis</name>
    <name type="common">Black-legged tick</name>
    <name type="synonym">Deer tick</name>
    <dbReference type="NCBI Taxonomy" id="6945"/>
    <lineage>
        <taxon>Eukaryota</taxon>
        <taxon>Metazoa</taxon>
        <taxon>Ecdysozoa</taxon>
        <taxon>Arthropoda</taxon>
        <taxon>Chelicerata</taxon>
        <taxon>Arachnida</taxon>
        <taxon>Acari</taxon>
        <taxon>Parasitiformes</taxon>
        <taxon>Ixodida</taxon>
        <taxon>Ixodoidea</taxon>
        <taxon>Ixodidae</taxon>
        <taxon>Ixodinae</taxon>
        <taxon>Ixodes</taxon>
    </lineage>
</organism>
<evidence type="ECO:0000259" key="11">
    <source>
        <dbReference type="PROSITE" id="PS50893"/>
    </source>
</evidence>
<dbReference type="EMBL" id="ABJB010708801">
    <property type="status" value="NOT_ANNOTATED_CDS"/>
    <property type="molecule type" value="Genomic_DNA"/>
</dbReference>
<dbReference type="InterPro" id="IPR036640">
    <property type="entry name" value="ABC1_TM_sf"/>
</dbReference>
<dbReference type="Gene3D" id="3.40.50.300">
    <property type="entry name" value="P-loop containing nucleotide triphosphate hydrolases"/>
    <property type="match status" value="2"/>
</dbReference>
<accession>B7PJI1</accession>
<dbReference type="Pfam" id="PF00664">
    <property type="entry name" value="ABC_membrane"/>
    <property type="match status" value="2"/>
</dbReference>
<dbReference type="PANTHER" id="PTHR24223">
    <property type="entry name" value="ATP-BINDING CASSETTE SUB-FAMILY C"/>
    <property type="match status" value="1"/>
</dbReference>
<feature type="transmembrane region" description="Helical" evidence="10">
    <location>
        <begin position="389"/>
        <end position="418"/>
    </location>
</feature>
<feature type="transmembrane region" description="Helical" evidence="10">
    <location>
        <begin position="86"/>
        <end position="104"/>
    </location>
</feature>
<dbReference type="FunFam" id="1.20.1560.10:FF:000063">
    <property type="entry name" value="Multidrug resistance protein ABC transporter"/>
    <property type="match status" value="1"/>
</dbReference>
<dbReference type="CDD" id="cd18603">
    <property type="entry name" value="ABC_6TM_MRP1_2_3_6_D2_like"/>
    <property type="match status" value="1"/>
</dbReference>
<feature type="transmembrane region" description="Helical" evidence="10">
    <location>
        <begin position="1024"/>
        <end position="1049"/>
    </location>
</feature>
<evidence type="ECO:0000256" key="7">
    <source>
        <dbReference type="ARBA" id="ARBA00022840"/>
    </source>
</evidence>
<evidence type="ECO:0000256" key="9">
    <source>
        <dbReference type="ARBA" id="ARBA00023136"/>
    </source>
</evidence>
<dbReference type="GO" id="GO:0012505">
    <property type="term" value="C:endomembrane system"/>
    <property type="evidence" value="ECO:0007669"/>
    <property type="project" value="UniProtKB-SubCell"/>
</dbReference>
<dbReference type="EnsemblMetazoa" id="ISCW004401-RA">
    <property type="protein sequence ID" value="ISCW004401-PA"/>
    <property type="gene ID" value="ISCW004401"/>
</dbReference>
<reference evidence="14" key="2">
    <citation type="submission" date="2020-05" db="UniProtKB">
        <authorList>
            <consortium name="EnsemblMetazoa"/>
        </authorList>
    </citation>
    <scope>IDENTIFICATION</scope>
    <source>
        <strain evidence="14">wikel</strain>
    </source>
</reference>
<dbReference type="PANTHER" id="PTHR24223:SF415">
    <property type="entry name" value="FI20190P1"/>
    <property type="match status" value="1"/>
</dbReference>
<dbReference type="InterPro" id="IPR011527">
    <property type="entry name" value="ABC1_TM_dom"/>
</dbReference>
<feature type="domain" description="ABC transmembrane type-1" evidence="12">
    <location>
        <begin position="772"/>
        <end position="1055"/>
    </location>
</feature>
<dbReference type="EC" id="1.3.1.74" evidence="13"/>
<evidence type="ECO:0000259" key="12">
    <source>
        <dbReference type="PROSITE" id="PS50929"/>
    </source>
</evidence>
<feature type="transmembrane region" description="Helical" evidence="10">
    <location>
        <begin position="173"/>
        <end position="198"/>
    </location>
</feature>
<dbReference type="PROSITE" id="PS50893">
    <property type="entry name" value="ABC_TRANSPORTER_2"/>
    <property type="match status" value="2"/>
</dbReference>
<feature type="transmembrane region" description="Helical" evidence="10">
    <location>
        <begin position="767"/>
        <end position="792"/>
    </location>
</feature>
<dbReference type="CDD" id="cd03250">
    <property type="entry name" value="ABCC_MRP_domain1"/>
    <property type="match status" value="1"/>
</dbReference>
<evidence type="ECO:0000313" key="13">
    <source>
        <dbReference type="EMBL" id="EEC06752.1"/>
    </source>
</evidence>
<dbReference type="InterPro" id="IPR003439">
    <property type="entry name" value="ABC_transporter-like_ATP-bd"/>
</dbReference>
<dbReference type="PROSITE" id="PS00211">
    <property type="entry name" value="ABC_TRANSPORTER_1"/>
    <property type="match status" value="2"/>
</dbReference>
<dbReference type="InterPro" id="IPR017871">
    <property type="entry name" value="ABC_transporter-like_CS"/>
</dbReference>
<feature type="transmembrane region" description="Helical" evidence="10">
    <location>
        <begin position="308"/>
        <end position="331"/>
    </location>
</feature>
<dbReference type="CDD" id="cd03244">
    <property type="entry name" value="ABCC_MRP_domain2"/>
    <property type="match status" value="1"/>
</dbReference>
<dbReference type="PROSITE" id="PS50929">
    <property type="entry name" value="ABC_TM1F"/>
    <property type="match status" value="2"/>
</dbReference>
<keyword evidence="4 10" id="KW-0812">Transmembrane</keyword>
<dbReference type="GO" id="GO:0032440">
    <property type="term" value="F:2-alkenal reductase [NAD(P)H] activity"/>
    <property type="evidence" value="ECO:0007669"/>
    <property type="project" value="UniProtKB-EC"/>
</dbReference>
<dbReference type="GO" id="GO:0055085">
    <property type="term" value="P:transmembrane transport"/>
    <property type="evidence" value="ECO:0000318"/>
    <property type="project" value="GO_Central"/>
</dbReference>
<feature type="domain" description="ABC transporter" evidence="11">
    <location>
        <begin position="1091"/>
        <end position="1324"/>
    </location>
</feature>
<evidence type="ECO:0000256" key="4">
    <source>
        <dbReference type="ARBA" id="ARBA00022692"/>
    </source>
</evidence>
<feature type="transmembrane region" description="Helical" evidence="10">
    <location>
        <begin position="817"/>
        <end position="841"/>
    </location>
</feature>
<dbReference type="OrthoDB" id="6424199at2759"/>
<dbReference type="GO" id="GO:0016020">
    <property type="term" value="C:membrane"/>
    <property type="evidence" value="ECO:0007669"/>
    <property type="project" value="InterPro"/>
</dbReference>
<dbReference type="HOGENOM" id="CLU_000604_27_3_1"/>
<comment type="similarity">
    <text evidence="2">Belongs to the ABC transporter superfamily. ABCC family. Conjugate transporter (TC 3.A.1.208) subfamily.</text>
</comment>
<evidence type="ECO:0000256" key="10">
    <source>
        <dbReference type="SAM" id="Phobius"/>
    </source>
</evidence>
<keyword evidence="9 10" id="KW-0472">Membrane</keyword>
<dbReference type="InterPro" id="IPR003593">
    <property type="entry name" value="AAA+_ATPase"/>
</dbReference>
<dbReference type="GO" id="GO:0005524">
    <property type="term" value="F:ATP binding"/>
    <property type="evidence" value="ECO:0007669"/>
    <property type="project" value="UniProtKB-KW"/>
</dbReference>
<dbReference type="GO" id="GO:0016887">
    <property type="term" value="F:ATP hydrolysis activity"/>
    <property type="evidence" value="ECO:0007669"/>
    <property type="project" value="InterPro"/>
</dbReference>
<evidence type="ECO:0000256" key="1">
    <source>
        <dbReference type="ARBA" id="ARBA00004127"/>
    </source>
</evidence>
<dbReference type="CDD" id="cd18595">
    <property type="entry name" value="ABC_6TM_MRP1_2_3_6_D1_like"/>
    <property type="match status" value="1"/>
</dbReference>
<dbReference type="FunFam" id="3.40.50.300:FF:000074">
    <property type="entry name" value="Multidrug resistance-associated protein 5 isoform 1"/>
    <property type="match status" value="1"/>
</dbReference>
<protein>
    <submittedName>
        <fullName evidence="13 14">Multidrug resistance protein, putative</fullName>
        <ecNumber evidence="13">1.3.1.74</ecNumber>
    </submittedName>
</protein>
<feature type="transmembrane region" description="Helical" evidence="10">
    <location>
        <begin position="55"/>
        <end position="74"/>
    </location>
</feature>
<dbReference type="SUPFAM" id="SSF90123">
    <property type="entry name" value="ABC transporter transmembrane region"/>
    <property type="match status" value="2"/>
</dbReference>
<dbReference type="FunFam" id="3.40.50.300:FF:001792">
    <property type="entry name" value="Putative abc transporter"/>
    <property type="match status" value="1"/>
</dbReference>
<dbReference type="InterPro" id="IPR027417">
    <property type="entry name" value="P-loop_NTPase"/>
</dbReference>
<dbReference type="Pfam" id="PF00005">
    <property type="entry name" value="ABC_tran"/>
    <property type="match status" value="2"/>
</dbReference>
<keyword evidence="15" id="KW-1185">Reference proteome</keyword>
<keyword evidence="3" id="KW-0813">Transport</keyword>
<feature type="transmembrane region" description="Helical" evidence="10">
    <location>
        <begin position="1000"/>
        <end position="1018"/>
    </location>
</feature>
<evidence type="ECO:0000256" key="5">
    <source>
        <dbReference type="ARBA" id="ARBA00022737"/>
    </source>
</evidence>
<dbReference type="SUPFAM" id="SSF52540">
    <property type="entry name" value="P-loop containing nucleoside triphosphate hydrolases"/>
    <property type="match status" value="2"/>
</dbReference>
<feature type="transmembrane region" description="Helical" evidence="10">
    <location>
        <begin position="430"/>
        <end position="450"/>
    </location>
</feature>
<dbReference type="SMART" id="SM00382">
    <property type="entry name" value="AAA"/>
    <property type="match status" value="2"/>
</dbReference>
<sequence>MKLQEKDRRNGIGSSMLLFAFWLVTAVCKLPECLRHIRDVFVLDSNLPNVRNFEFFVWATTYPMVLFQLFLSCWTDARHDAERPYLTAPPLSFLLFAWLSNRILKRSQRRVQLKDMYSLPGYMKTGRSHSKWNALWVKELNSAGYVPGDGLCGVSRPLPSLFRSLWKAYWKSVVVSCFLALLRAILKILPALLFYLLMGYMAGNDPMWKGALYAVGTVSANFGSGLLSVHIKRTLAFAGLNAKTVLVAAIYRKVLRLSSESQRDFPIGELINLISVDADRIFSLSFSFYHVVSGVPVIMIALNVLWQFLGGACLAGVAVMFIVMAVMAPAFRFGSKYQIGQMQLKDRRLNTVAEMLSSVKVLKLFAWEDIFMKKCTYLRLKEVGFLKKYSYMAAICLFLLSSSSAMVSLASFVTYVLISDDHILDPMTAFVSSILFNHMQVPMFMIPDFITNTVQTSISMTRILRFLLSSEIEECSVGQQLDEGAAISVKNGTFSWSRDRTPALTNISLTVKTGQLIAVVGPVGAGKSSLLSALLGNLRIGSGSVNCIESVAYTPQCAWIQNKTIRDNVLFTCTYDAELYKMVLKACCLDRDLAILPGGDMTEIGEKGINLSGGQKQRVSLARAAYQRKDLYLFDDPLSAVDAHVGASLFNELIGPRGMLRETTRVLVTHNFSVLSEVDYIVVMQEGSIVETGTFEDLKHEGSVLSRLLKNASKKVSNVTVNEDTATDVDNEPDTESGQTNIRLVEEETVEEGSISFRVYRTYIRHAGLALLWVILCYAAYILIGVLVGIWVSEWTDDSLLSGGTQNLFLRTYRIEVYILLVIFQALANFFALVMLWKVALSSSTRLSQLMFEAVMKAPLSFFDVTPSGRLLNRFGKDIDQLDVRLPIVAHLTLHCLLFFASSVVLICVYLPSYVLIVVPVVVCLLVLRQKYVVQFRQVKRLETVTRSPVNNHFSETLAGLSSVRSFGVQSVFTRENDDNIDTMQTCAVYGYNFESWIEVWIEIINEALLLLMMLFLVTNRDGISTGTAGLLVSYMMSAIFTCIQLIFYSSELEATLISAERLDEYSRLKPEGPWTSKFRPDPDWPGSGSVSFKSYATRYRSGLDLALRDVNLDIRPGEKLGIVGRTGAGKSTITLSLFRIIEAAAGSIVVDDVDIAVLGLHDLRSRLTIIPQDPVLFHGTLRFNLDPAEHRDASELWWALDRCHLGDFFRNSQGLDFEVAEGGLNLSVGQRQLVCLARALLRKTKILVLDEATASVDANTDMLVQQTLRDATSGCTVLTIAHRLHTVLSSDRVVVIDQGNVVEIGSPAELLNDTTSSFYAMAREAGVAFRDAKVR</sequence>
<feature type="domain" description="ABC transmembrane type-1" evidence="12">
    <location>
        <begin position="174"/>
        <end position="455"/>
    </location>
</feature>
<dbReference type="GO" id="GO:0140359">
    <property type="term" value="F:ABC-type transporter activity"/>
    <property type="evidence" value="ECO:0000318"/>
    <property type="project" value="GO_Central"/>
</dbReference>
<dbReference type="Gene3D" id="1.20.1560.10">
    <property type="entry name" value="ABC transporter type 1, transmembrane domain"/>
    <property type="match status" value="2"/>
</dbReference>
<dbReference type="EMBL" id="DS726885">
    <property type="protein sequence ID" value="EEC06752.1"/>
    <property type="molecule type" value="Genomic_DNA"/>
</dbReference>
<evidence type="ECO:0000256" key="3">
    <source>
        <dbReference type="ARBA" id="ARBA00022448"/>
    </source>
</evidence>
<name>B7PJI1_IXOSC</name>
<dbReference type="PaxDb" id="6945-B7PJI1"/>
<feature type="transmembrane region" description="Helical" evidence="10">
    <location>
        <begin position="281"/>
        <end position="302"/>
    </location>
</feature>
<keyword evidence="7" id="KW-0067">ATP-binding</keyword>
<dbReference type="InterPro" id="IPR050173">
    <property type="entry name" value="ABC_transporter_C-like"/>
</dbReference>